<keyword evidence="2" id="KW-1185">Reference proteome</keyword>
<dbReference type="EMBL" id="LSZQ01000067">
    <property type="protein sequence ID" value="KXU34207.1"/>
    <property type="molecule type" value="Genomic_DNA"/>
</dbReference>
<dbReference type="InterPro" id="IPR042564">
    <property type="entry name" value="CRISPR-Cas6/Csy4_sf"/>
</dbReference>
<dbReference type="Proteomes" id="UP000070058">
    <property type="component" value="Unassembled WGS sequence"/>
</dbReference>
<organism evidence="1 2">
    <name type="scientific">Cephaloticoccus primus</name>
    <dbReference type="NCBI Taxonomy" id="1548207"/>
    <lineage>
        <taxon>Bacteria</taxon>
        <taxon>Pseudomonadati</taxon>
        <taxon>Verrucomicrobiota</taxon>
        <taxon>Opitutia</taxon>
        <taxon>Opitutales</taxon>
        <taxon>Opitutaceae</taxon>
        <taxon>Cephaloticoccus</taxon>
    </lineage>
</organism>
<dbReference type="STRING" id="1548207.AXK11_00755"/>
<evidence type="ECO:0000313" key="2">
    <source>
        <dbReference type="Proteomes" id="UP000070058"/>
    </source>
</evidence>
<reference evidence="2" key="1">
    <citation type="submission" date="2016-02" db="EMBL/GenBank/DDBJ databases">
        <authorList>
            <person name="Sanders J.G."/>
            <person name="Lin J.Y."/>
            <person name="Wertz J.T."/>
            <person name="Russell J.A."/>
            <person name="Moreau C.S."/>
            <person name="Powell S."/>
        </authorList>
    </citation>
    <scope>NUCLEOTIDE SEQUENCE [LARGE SCALE GENOMIC DNA]</scope>
    <source>
        <strain evidence="2">CAG34</strain>
    </source>
</reference>
<protein>
    <submittedName>
        <fullName evidence="1">Type I-F CRISPR-associated endoribonuclease Cas6/Csy4</fullName>
    </submittedName>
</protein>
<name>A0A139SI32_9BACT</name>
<dbReference type="GO" id="GO:0004519">
    <property type="term" value="F:endonuclease activity"/>
    <property type="evidence" value="ECO:0007669"/>
    <property type="project" value="InterPro"/>
</dbReference>
<proteinExistence type="predicted"/>
<dbReference type="OrthoDB" id="259831at2"/>
<evidence type="ECO:0000313" key="1">
    <source>
        <dbReference type="EMBL" id="KXU34207.1"/>
    </source>
</evidence>
<dbReference type="NCBIfam" id="TIGR02563">
    <property type="entry name" value="cas_Csy4"/>
    <property type="match status" value="1"/>
</dbReference>
<dbReference type="Pfam" id="PF09618">
    <property type="entry name" value="Cas_Csy4"/>
    <property type="match status" value="1"/>
</dbReference>
<dbReference type="AlphaFoldDB" id="A0A139SI32"/>
<dbReference type="InterPro" id="IPR013396">
    <property type="entry name" value="CRISPR-assoc_prot_Csy4"/>
</dbReference>
<dbReference type="GO" id="GO:0043571">
    <property type="term" value="P:maintenance of CRISPR repeat elements"/>
    <property type="evidence" value="ECO:0007669"/>
    <property type="project" value="InterPro"/>
</dbReference>
<accession>A0A139SI32</accession>
<dbReference type="RefSeq" id="WP_068631278.1">
    <property type="nucleotide sequence ID" value="NZ_LSZQ01000067.1"/>
</dbReference>
<comment type="caution">
    <text evidence="1">The sequence shown here is derived from an EMBL/GenBank/DDBJ whole genome shotgun (WGS) entry which is preliminary data.</text>
</comment>
<gene>
    <name evidence="1" type="ORF">AXK11_00755</name>
</gene>
<dbReference type="Gene3D" id="3.30.70.2540">
    <property type="entry name" value="CRISPR-associated endoribonuclease Cas6/Csy4"/>
    <property type="match status" value="1"/>
</dbReference>
<dbReference type="CDD" id="cd09739">
    <property type="entry name" value="Cas6_I-F"/>
    <property type="match status" value="1"/>
</dbReference>
<sequence>MTTHYIDIQVISDPETSAPHIMGALFEKFHLALVRDRIDSIGISFPEYSVTPKTLGTVLRLHGEATALQQLQQADWLKGVRDYVRIKAIAEAPEDAPHRAIQRKQFKTNVERLRRRRMRRTGESEQSVKELISEDVEQRPTLPYVKMHSRSTGQSFCLYIAMGSTQPDPVSGTFNTYGLSTCATVPWF</sequence>